<gene>
    <name evidence="2" type="ORF">THARTR1_01055</name>
</gene>
<protein>
    <submittedName>
        <fullName evidence="2">Uncharacterized protein</fullName>
    </submittedName>
</protein>
<dbReference type="AlphaFoldDB" id="A0A2K0ULZ1"/>
<evidence type="ECO:0000256" key="1">
    <source>
        <dbReference type="SAM" id="MobiDB-lite"/>
    </source>
</evidence>
<proteinExistence type="predicted"/>
<feature type="region of interest" description="Disordered" evidence="1">
    <location>
        <begin position="1"/>
        <end position="23"/>
    </location>
</feature>
<sequence length="73" mass="7917">MRKLATFKNLQSPPTAESQPQQSIISPGIYERIFAMSGPINIGSDGEWQSLLSGTTVVVADCTVSRPVLRQPD</sequence>
<evidence type="ECO:0000313" key="2">
    <source>
        <dbReference type="EMBL" id="PNP58807.1"/>
    </source>
</evidence>
<dbReference type="OrthoDB" id="10572176at2759"/>
<evidence type="ECO:0000313" key="3">
    <source>
        <dbReference type="Proteomes" id="UP000236290"/>
    </source>
</evidence>
<reference evidence="2 3" key="1">
    <citation type="submission" date="2017-02" db="EMBL/GenBank/DDBJ databases">
        <title>Genomes of Trichoderma spp. with biocontrol activity.</title>
        <authorList>
            <person name="Gardiner D."/>
            <person name="Kazan K."/>
            <person name="Vos C."/>
            <person name="Harvey P."/>
        </authorList>
    </citation>
    <scope>NUCLEOTIDE SEQUENCE [LARGE SCALE GENOMIC DNA]</scope>
    <source>
        <strain evidence="2 3">Tr1</strain>
    </source>
</reference>
<comment type="caution">
    <text evidence="2">The sequence shown here is derived from an EMBL/GenBank/DDBJ whole genome shotgun (WGS) entry which is preliminary data.</text>
</comment>
<accession>A0A2K0ULZ1</accession>
<feature type="compositionally biased region" description="Polar residues" evidence="1">
    <location>
        <begin position="8"/>
        <end position="23"/>
    </location>
</feature>
<dbReference type="Proteomes" id="UP000236290">
    <property type="component" value="Unassembled WGS sequence"/>
</dbReference>
<dbReference type="EMBL" id="MTYI01000016">
    <property type="protein sequence ID" value="PNP58807.1"/>
    <property type="molecule type" value="Genomic_DNA"/>
</dbReference>
<organism evidence="2 3">
    <name type="scientific">Trichoderma harzianum</name>
    <name type="common">Hypocrea lixii</name>
    <dbReference type="NCBI Taxonomy" id="5544"/>
    <lineage>
        <taxon>Eukaryota</taxon>
        <taxon>Fungi</taxon>
        <taxon>Dikarya</taxon>
        <taxon>Ascomycota</taxon>
        <taxon>Pezizomycotina</taxon>
        <taxon>Sordariomycetes</taxon>
        <taxon>Hypocreomycetidae</taxon>
        <taxon>Hypocreales</taxon>
        <taxon>Hypocreaceae</taxon>
        <taxon>Trichoderma</taxon>
    </lineage>
</organism>
<name>A0A2K0ULZ1_TRIHA</name>